<feature type="compositionally biased region" description="Acidic residues" evidence="14">
    <location>
        <begin position="326"/>
        <end position="335"/>
    </location>
</feature>
<dbReference type="InterPro" id="IPR008271">
    <property type="entry name" value="Ser/Thr_kinase_AS"/>
</dbReference>
<dbReference type="PROSITE" id="PS00107">
    <property type="entry name" value="PROTEIN_KINASE_ATP"/>
    <property type="match status" value="1"/>
</dbReference>
<evidence type="ECO:0000256" key="4">
    <source>
        <dbReference type="ARBA" id="ARBA00022527"/>
    </source>
</evidence>
<comment type="catalytic activity">
    <reaction evidence="10">
        <text>L-threonyl-[protein] + ATP = O-phospho-L-threonyl-[protein] + ADP + H(+)</text>
        <dbReference type="Rhea" id="RHEA:46608"/>
        <dbReference type="Rhea" id="RHEA-COMP:11060"/>
        <dbReference type="Rhea" id="RHEA-COMP:11605"/>
        <dbReference type="ChEBI" id="CHEBI:15378"/>
        <dbReference type="ChEBI" id="CHEBI:30013"/>
        <dbReference type="ChEBI" id="CHEBI:30616"/>
        <dbReference type="ChEBI" id="CHEBI:61977"/>
        <dbReference type="ChEBI" id="CHEBI:456216"/>
        <dbReference type="EC" id="2.7.11.1"/>
    </reaction>
</comment>
<dbReference type="OMA" id="NWDIRYR"/>
<dbReference type="InterPro" id="IPR017441">
    <property type="entry name" value="Protein_kinase_ATP_BS"/>
</dbReference>
<comment type="subunit">
    <text evidence="12">Interacts with ARAC5 and ARAC10.</text>
</comment>
<dbReference type="GO" id="GO:0004674">
    <property type="term" value="F:protein serine/threonine kinase activity"/>
    <property type="evidence" value="ECO:0007669"/>
    <property type="project" value="UniProtKB-KW"/>
</dbReference>
<name>A0AA38GVN2_TAXCH</name>
<evidence type="ECO:0000256" key="13">
    <source>
        <dbReference type="PROSITE-ProRule" id="PRU10141"/>
    </source>
</evidence>
<comment type="caution">
    <text evidence="16">The sequence shown here is derived from an EMBL/GenBank/DDBJ whole genome shotgun (WGS) entry which is preliminary data.</text>
</comment>
<evidence type="ECO:0000256" key="7">
    <source>
        <dbReference type="ARBA" id="ARBA00022741"/>
    </source>
</evidence>
<evidence type="ECO:0000256" key="14">
    <source>
        <dbReference type="SAM" id="MobiDB-lite"/>
    </source>
</evidence>
<dbReference type="SMART" id="SM00220">
    <property type="entry name" value="S_TKc"/>
    <property type="match status" value="1"/>
</dbReference>
<dbReference type="InterPro" id="IPR014729">
    <property type="entry name" value="Rossmann-like_a/b/a_fold"/>
</dbReference>
<keyword evidence="8" id="KW-0418">Kinase</keyword>
<keyword evidence="9 13" id="KW-0067">ATP-binding</keyword>
<dbReference type="PROSITE" id="PS50011">
    <property type="entry name" value="PROTEIN_KINASE_DOM"/>
    <property type="match status" value="1"/>
</dbReference>
<dbReference type="Proteomes" id="UP000824469">
    <property type="component" value="Unassembled WGS sequence"/>
</dbReference>
<evidence type="ECO:0000256" key="12">
    <source>
        <dbReference type="ARBA" id="ARBA00063228"/>
    </source>
</evidence>
<feature type="region of interest" description="Disordered" evidence="14">
    <location>
        <begin position="326"/>
        <end position="356"/>
    </location>
</feature>
<organism evidence="16 17">
    <name type="scientific">Taxus chinensis</name>
    <name type="common">Chinese yew</name>
    <name type="synonym">Taxus wallichiana var. chinensis</name>
    <dbReference type="NCBI Taxonomy" id="29808"/>
    <lineage>
        <taxon>Eukaryota</taxon>
        <taxon>Viridiplantae</taxon>
        <taxon>Streptophyta</taxon>
        <taxon>Embryophyta</taxon>
        <taxon>Tracheophyta</taxon>
        <taxon>Spermatophyta</taxon>
        <taxon>Pinopsida</taxon>
        <taxon>Pinidae</taxon>
        <taxon>Conifers II</taxon>
        <taxon>Cupressales</taxon>
        <taxon>Taxaceae</taxon>
        <taxon>Taxus</taxon>
    </lineage>
</organism>
<dbReference type="Gene3D" id="3.30.200.20">
    <property type="entry name" value="Phosphorylase Kinase, domain 1"/>
    <property type="match status" value="1"/>
</dbReference>
<evidence type="ECO:0000256" key="11">
    <source>
        <dbReference type="ARBA" id="ARBA00048679"/>
    </source>
</evidence>
<keyword evidence="17" id="KW-1185">Reference proteome</keyword>
<dbReference type="GO" id="GO:0051020">
    <property type="term" value="F:GTPase binding"/>
    <property type="evidence" value="ECO:0007669"/>
    <property type="project" value="UniProtKB-ARBA"/>
</dbReference>
<proteinExistence type="predicted"/>
<dbReference type="PROSITE" id="PS00108">
    <property type="entry name" value="PROTEIN_KINASE_ST"/>
    <property type="match status" value="1"/>
</dbReference>
<reference evidence="16 17" key="1">
    <citation type="journal article" date="2021" name="Nat. Plants">
        <title>The Taxus genome provides insights into paclitaxel biosynthesis.</title>
        <authorList>
            <person name="Xiong X."/>
            <person name="Gou J."/>
            <person name="Liao Q."/>
            <person name="Li Y."/>
            <person name="Zhou Q."/>
            <person name="Bi G."/>
            <person name="Li C."/>
            <person name="Du R."/>
            <person name="Wang X."/>
            <person name="Sun T."/>
            <person name="Guo L."/>
            <person name="Liang H."/>
            <person name="Lu P."/>
            <person name="Wu Y."/>
            <person name="Zhang Z."/>
            <person name="Ro D.K."/>
            <person name="Shang Y."/>
            <person name="Huang S."/>
            <person name="Yan J."/>
        </authorList>
    </citation>
    <scope>NUCLEOTIDE SEQUENCE [LARGE SCALE GENOMIC DNA]</scope>
    <source>
        <strain evidence="16">Ta-2019</strain>
    </source>
</reference>
<keyword evidence="7 13" id="KW-0547">Nucleotide-binding</keyword>
<keyword evidence="4" id="KW-0723">Serine/threonine-protein kinase</keyword>
<accession>A0AA38GVN2</accession>
<dbReference type="InterPro" id="IPR000719">
    <property type="entry name" value="Prot_kinase_dom"/>
</dbReference>
<dbReference type="AlphaFoldDB" id="A0AA38GVN2"/>
<protein>
    <recommendedName>
        <fullName evidence="2">non-specific serine/threonine protein kinase</fullName>
        <ecNumber evidence="2">2.7.11.1</ecNumber>
    </recommendedName>
</protein>
<dbReference type="SUPFAM" id="SSF56112">
    <property type="entry name" value="Protein kinase-like (PK-like)"/>
    <property type="match status" value="1"/>
</dbReference>
<dbReference type="InterPro" id="IPR046958">
    <property type="entry name" value="RBK1/2/STUNTED"/>
</dbReference>
<dbReference type="FunFam" id="3.30.200.20:FF:000389">
    <property type="entry name" value="Receptor-like cytosolic serine/threonine-protein kinase RBK1"/>
    <property type="match status" value="1"/>
</dbReference>
<evidence type="ECO:0000256" key="6">
    <source>
        <dbReference type="ARBA" id="ARBA00022679"/>
    </source>
</evidence>
<feature type="binding site" evidence="13">
    <location>
        <position position="525"/>
    </location>
    <ligand>
        <name>ATP</name>
        <dbReference type="ChEBI" id="CHEBI:30616"/>
    </ligand>
</feature>
<dbReference type="GO" id="GO:0005524">
    <property type="term" value="F:ATP binding"/>
    <property type="evidence" value="ECO:0007669"/>
    <property type="project" value="UniProtKB-UniRule"/>
</dbReference>
<comment type="subcellular location">
    <subcellularLocation>
        <location evidence="1">Cytoplasm</location>
    </subcellularLocation>
</comment>
<evidence type="ECO:0000313" key="17">
    <source>
        <dbReference type="Proteomes" id="UP000824469"/>
    </source>
</evidence>
<keyword evidence="6" id="KW-0808">Transferase</keyword>
<dbReference type="Pfam" id="PF00069">
    <property type="entry name" value="Pkinase"/>
    <property type="match status" value="1"/>
</dbReference>
<dbReference type="PANTHER" id="PTHR47987:SF13">
    <property type="entry name" value="RECEPTOR-LIKE CYTOSOLIC SERINE_THREONINE-PROTEIN KINASE RBK2"/>
    <property type="match status" value="1"/>
</dbReference>
<evidence type="ECO:0000313" key="16">
    <source>
        <dbReference type="EMBL" id="KAH9329774.1"/>
    </source>
</evidence>
<evidence type="ECO:0000256" key="9">
    <source>
        <dbReference type="ARBA" id="ARBA00022840"/>
    </source>
</evidence>
<comment type="catalytic activity">
    <reaction evidence="11">
        <text>L-seryl-[protein] + ATP = O-phospho-L-seryl-[protein] + ADP + H(+)</text>
        <dbReference type="Rhea" id="RHEA:17989"/>
        <dbReference type="Rhea" id="RHEA-COMP:9863"/>
        <dbReference type="Rhea" id="RHEA-COMP:11604"/>
        <dbReference type="ChEBI" id="CHEBI:15378"/>
        <dbReference type="ChEBI" id="CHEBI:29999"/>
        <dbReference type="ChEBI" id="CHEBI:30616"/>
        <dbReference type="ChEBI" id="CHEBI:83421"/>
        <dbReference type="ChEBI" id="CHEBI:456216"/>
        <dbReference type="EC" id="2.7.11.1"/>
    </reaction>
</comment>
<keyword evidence="3" id="KW-0963">Cytoplasm</keyword>
<evidence type="ECO:0000256" key="3">
    <source>
        <dbReference type="ARBA" id="ARBA00022490"/>
    </source>
</evidence>
<evidence type="ECO:0000256" key="8">
    <source>
        <dbReference type="ARBA" id="ARBA00022777"/>
    </source>
</evidence>
<evidence type="ECO:0000256" key="1">
    <source>
        <dbReference type="ARBA" id="ARBA00004496"/>
    </source>
</evidence>
<evidence type="ECO:0000256" key="5">
    <source>
        <dbReference type="ARBA" id="ARBA00022553"/>
    </source>
</evidence>
<evidence type="ECO:0000259" key="15">
    <source>
        <dbReference type="PROSITE" id="PS50011"/>
    </source>
</evidence>
<dbReference type="EMBL" id="JAHRHJ020000001">
    <property type="protein sequence ID" value="KAH9329774.1"/>
    <property type="molecule type" value="Genomic_DNA"/>
</dbReference>
<dbReference type="GO" id="GO:0005737">
    <property type="term" value="C:cytoplasm"/>
    <property type="evidence" value="ECO:0007669"/>
    <property type="project" value="UniProtKB-SubCell"/>
</dbReference>
<sequence>MGKEVILIGFHPQRGGVELIGWTIKAAARAGDLLIALIVCHPSCTLIKGGGSSEEEQEYGVERIVAGNGRTSVIAQLQQLRQLCKQKQIQMDIKFEGGEHPEQVLVQQANLLNASTLVIGTSNRFVSWRKRTRSNYCVQNAPARCSVITVKNGKVMHFKKNHMDTPNDSSSFSAEGMQVSALKQDPDNDLQELTLSSSNVIGANLDVNGKDCQQISDPTKESSEGAVVGQKIMEDHQPCGDVQLPFPSSPNVVEIYFDVNEEEEEEEEEEAQGCKTCSEQAKESLNRTVVEEEQGKDHHQTCRDSETCLSTSSNVLQVYFDVDADEEEEEEEEEYGGGCKTWHKQTETGRSSPRGVLEGSAAACLDSDGSSSPTSNISDSFAGKAIITSPSRIHSNWGSEKGQGRKSSQWRNFLRMWKQGSIRRLSTFPPRSGSRFARSNNNSVGFHSRTDSFDQSKDNQSFCNQIWTLEKHLTDLTSKPSWKCFSLEELESATNNFSPDNIIGKGGYAEVYKGYLPNGQIVAVKRLNRGKTEEQKVGDFLTELGIIVHINHANAAHLIGFGVEGGLHIILKFSPHGSLASMLHGPHPQHLNWDIRYRVAVGTAKGLLYLHEGCQRRIIHRDIKASNILLTEDFEPQISDFGLAKWLPKQWTHLTVTPIVGTFGYLAPEYFMHGIVDEKTDVFAFGVLLLELLTGRRPIDSSQKNLVMWAKPLIDSRNIKELVDPTLGDSYNIHHINYMVLTASLCIQQSALLRPCMAHVLKLLTGDGDNLESTECGRAPISHSLFLAGSSDTEDYTSTRYLSDLNRHREIALES</sequence>
<dbReference type="SUPFAM" id="SSF52402">
    <property type="entry name" value="Adenine nucleotide alpha hydrolases-like"/>
    <property type="match status" value="1"/>
</dbReference>
<evidence type="ECO:0000256" key="10">
    <source>
        <dbReference type="ARBA" id="ARBA00047899"/>
    </source>
</evidence>
<dbReference type="EC" id="2.7.11.1" evidence="2"/>
<keyword evidence="5" id="KW-0597">Phosphoprotein</keyword>
<feature type="domain" description="Protein kinase" evidence="15">
    <location>
        <begin position="497"/>
        <end position="786"/>
    </location>
</feature>
<gene>
    <name evidence="16" type="ORF">KI387_001882</name>
</gene>
<dbReference type="PANTHER" id="PTHR47987">
    <property type="entry name" value="OS08G0249100 PROTEIN"/>
    <property type="match status" value="1"/>
</dbReference>
<dbReference type="InterPro" id="IPR011009">
    <property type="entry name" value="Kinase-like_dom_sf"/>
</dbReference>
<dbReference type="Gene3D" id="3.40.50.620">
    <property type="entry name" value="HUPs"/>
    <property type="match status" value="1"/>
</dbReference>
<dbReference type="Gene3D" id="1.10.510.10">
    <property type="entry name" value="Transferase(Phosphotransferase) domain 1"/>
    <property type="match status" value="1"/>
</dbReference>
<dbReference type="FunFam" id="1.10.510.10:FF:000335">
    <property type="entry name" value="receptor-like cytosolic serine/threonine-protein kinase RBK2"/>
    <property type="match status" value="1"/>
</dbReference>
<evidence type="ECO:0000256" key="2">
    <source>
        <dbReference type="ARBA" id="ARBA00012513"/>
    </source>
</evidence>